<accession>A0ABV5G5T3</accession>
<dbReference type="Proteomes" id="UP001589575">
    <property type="component" value="Unassembled WGS sequence"/>
</dbReference>
<protein>
    <submittedName>
        <fullName evidence="1">Uncharacterized protein</fullName>
    </submittedName>
</protein>
<gene>
    <name evidence="1" type="ORF">ACFFX0_25240</name>
</gene>
<proteinExistence type="predicted"/>
<dbReference type="EMBL" id="JBHMFI010000002">
    <property type="protein sequence ID" value="MFB9074318.1"/>
    <property type="molecule type" value="Genomic_DNA"/>
</dbReference>
<reference evidence="1 2" key="1">
    <citation type="submission" date="2024-09" db="EMBL/GenBank/DDBJ databases">
        <authorList>
            <person name="Sun Q."/>
            <person name="Mori K."/>
        </authorList>
    </citation>
    <scope>NUCLEOTIDE SEQUENCE [LARGE SCALE GENOMIC DNA]</scope>
    <source>
        <strain evidence="1 2">CCM 7609</strain>
    </source>
</reference>
<keyword evidence="2" id="KW-1185">Reference proteome</keyword>
<evidence type="ECO:0000313" key="1">
    <source>
        <dbReference type="EMBL" id="MFB9074318.1"/>
    </source>
</evidence>
<comment type="caution">
    <text evidence="1">The sequence shown here is derived from an EMBL/GenBank/DDBJ whole genome shotgun (WGS) entry which is preliminary data.</text>
</comment>
<name>A0ABV5G5T3_9MICC</name>
<organism evidence="1 2">
    <name type="scientific">Citricoccus parietis</name>
    <dbReference type="NCBI Taxonomy" id="592307"/>
    <lineage>
        <taxon>Bacteria</taxon>
        <taxon>Bacillati</taxon>
        <taxon>Actinomycetota</taxon>
        <taxon>Actinomycetes</taxon>
        <taxon>Micrococcales</taxon>
        <taxon>Micrococcaceae</taxon>
        <taxon>Citricoccus</taxon>
    </lineage>
</organism>
<evidence type="ECO:0000313" key="2">
    <source>
        <dbReference type="Proteomes" id="UP001589575"/>
    </source>
</evidence>
<sequence length="77" mass="8247">MPSAIGRHALAYLGAALEAGGVTAVDAHDLAKVTGAPYNTTRQYWARIRDLARVAAWTFEYGGRPAMDQDQLFPGGL</sequence>